<evidence type="ECO:0000256" key="1">
    <source>
        <dbReference type="ARBA" id="ARBA00006641"/>
    </source>
</evidence>
<protein>
    <recommendedName>
        <fullName evidence="7">Pyroglutamyl-peptidase I</fullName>
    </recommendedName>
</protein>
<dbReference type="EMBL" id="JABMIG020000282">
    <property type="protein sequence ID" value="KAL3782587.1"/>
    <property type="molecule type" value="Genomic_DNA"/>
</dbReference>
<dbReference type="AlphaFoldDB" id="A0ABD3P4B1"/>
<evidence type="ECO:0008006" key="7">
    <source>
        <dbReference type="Google" id="ProtNLM"/>
    </source>
</evidence>
<dbReference type="GO" id="GO:0006508">
    <property type="term" value="P:proteolysis"/>
    <property type="evidence" value="ECO:0007669"/>
    <property type="project" value="UniProtKB-KW"/>
</dbReference>
<evidence type="ECO:0000256" key="4">
    <source>
        <dbReference type="ARBA" id="ARBA00022807"/>
    </source>
</evidence>
<keyword evidence="2" id="KW-0645">Protease</keyword>
<evidence type="ECO:0000313" key="6">
    <source>
        <dbReference type="Proteomes" id="UP001516023"/>
    </source>
</evidence>
<comment type="similarity">
    <text evidence="1">Belongs to the peptidase C15 family.</text>
</comment>
<keyword evidence="4" id="KW-0788">Thiol protease</keyword>
<dbReference type="Gene3D" id="3.40.630.20">
    <property type="entry name" value="Peptidase C15, pyroglutamyl peptidase I-like"/>
    <property type="match status" value="1"/>
</dbReference>
<dbReference type="Proteomes" id="UP001516023">
    <property type="component" value="Unassembled WGS sequence"/>
</dbReference>
<evidence type="ECO:0000313" key="5">
    <source>
        <dbReference type="EMBL" id="KAL3782587.1"/>
    </source>
</evidence>
<dbReference type="InterPro" id="IPR016125">
    <property type="entry name" value="Peptidase_C15-like"/>
</dbReference>
<gene>
    <name evidence="5" type="ORF">HJC23_005290</name>
</gene>
<proteinExistence type="inferred from homology"/>
<keyword evidence="3" id="KW-0378">Hydrolase</keyword>
<evidence type="ECO:0000256" key="3">
    <source>
        <dbReference type="ARBA" id="ARBA00022801"/>
    </source>
</evidence>
<reference evidence="5 6" key="1">
    <citation type="journal article" date="2020" name="G3 (Bethesda)">
        <title>Improved Reference Genome for Cyclotella cryptica CCMP332, a Model for Cell Wall Morphogenesis, Salinity Adaptation, and Lipid Production in Diatoms (Bacillariophyta).</title>
        <authorList>
            <person name="Roberts W.R."/>
            <person name="Downey K.M."/>
            <person name="Ruck E.C."/>
            <person name="Traller J.C."/>
            <person name="Alverson A.J."/>
        </authorList>
    </citation>
    <scope>NUCLEOTIDE SEQUENCE [LARGE SCALE GENOMIC DNA]</scope>
    <source>
        <strain evidence="5 6">CCMP332</strain>
    </source>
</reference>
<comment type="caution">
    <text evidence="5">The sequence shown here is derived from an EMBL/GenBank/DDBJ whole genome shotgun (WGS) entry which is preliminary data.</text>
</comment>
<name>A0ABD3P4B1_9STRA</name>
<organism evidence="5 6">
    <name type="scientific">Cyclotella cryptica</name>
    <dbReference type="NCBI Taxonomy" id="29204"/>
    <lineage>
        <taxon>Eukaryota</taxon>
        <taxon>Sar</taxon>
        <taxon>Stramenopiles</taxon>
        <taxon>Ochrophyta</taxon>
        <taxon>Bacillariophyta</taxon>
        <taxon>Coscinodiscophyceae</taxon>
        <taxon>Thalassiosirophycidae</taxon>
        <taxon>Stephanodiscales</taxon>
        <taxon>Stephanodiscaceae</taxon>
        <taxon>Cyclotella</taxon>
    </lineage>
</organism>
<keyword evidence="6" id="KW-1185">Reference proteome</keyword>
<dbReference type="PANTHER" id="PTHR23402:SF1">
    <property type="entry name" value="PYROGLUTAMYL-PEPTIDASE I"/>
    <property type="match status" value="1"/>
</dbReference>
<sequence length="264" mass="29293">MSTAPRKCHFVITGFGPFHGVPVNPSMLLVSRLEKEADTLLTGMGIQITRTLIFETSAEAVLQEIDSLYGQIIGTSNPRGVHMDGCHVVFLHLGVNYRGKKFHLEQCAYNDATFRVPDERGYQPQGLCIIGDTGLVKEGIHEDSNSSACTPTKKETVHKFGKCFNTTLDLKEICSKLQENDNAQPVCVSNDPGRFVCNFTYCLSLDRCRLWAESSQRSIGTTPPKYHSLFVHVPPLGVIPEDDQFSFVIEIMKAIQSQLISPVD</sequence>
<dbReference type="SUPFAM" id="SSF53182">
    <property type="entry name" value="Pyrrolidone carboxyl peptidase (pyroglutamate aminopeptidase)"/>
    <property type="match status" value="1"/>
</dbReference>
<accession>A0ABD3P4B1</accession>
<dbReference type="FunFam" id="3.40.630.20:FF:000003">
    <property type="entry name" value="Pyrrolidone-carboxylate peptidase isoform A"/>
    <property type="match status" value="1"/>
</dbReference>
<dbReference type="InterPro" id="IPR036440">
    <property type="entry name" value="Peptidase_C15-like_sf"/>
</dbReference>
<evidence type="ECO:0000256" key="2">
    <source>
        <dbReference type="ARBA" id="ARBA00022670"/>
    </source>
</evidence>
<dbReference type="GO" id="GO:0008234">
    <property type="term" value="F:cysteine-type peptidase activity"/>
    <property type="evidence" value="ECO:0007669"/>
    <property type="project" value="UniProtKB-KW"/>
</dbReference>
<dbReference type="PANTHER" id="PTHR23402">
    <property type="entry name" value="PROTEASE FAMILY C15 PYROGLUTAMYL-PEPTIDASE I-RELATED"/>
    <property type="match status" value="1"/>
</dbReference>